<dbReference type="KEGG" id="aaxa:NCTC10138_01404"/>
<dbReference type="EMBL" id="LR215048">
    <property type="protein sequence ID" value="VEU81014.1"/>
    <property type="molecule type" value="Genomic_DNA"/>
</dbReference>
<evidence type="ECO:0000313" key="2">
    <source>
        <dbReference type="EMBL" id="VEU81014.1"/>
    </source>
</evidence>
<dbReference type="InterPro" id="IPR011008">
    <property type="entry name" value="Dimeric_a/b-barrel"/>
</dbReference>
<dbReference type="PANTHER" id="PTHR34474:SF4">
    <property type="entry name" value="HEME OXYGENASE (STAPHYLOBILIN-PRODUCING) 1"/>
    <property type="match status" value="1"/>
</dbReference>
<evidence type="ECO:0000313" key="3">
    <source>
        <dbReference type="Proteomes" id="UP000289841"/>
    </source>
</evidence>
<gene>
    <name evidence="2" type="primary">isdG</name>
    <name evidence="2" type="ORF">NCTC10138_01404</name>
</gene>
<reference evidence="2 3" key="1">
    <citation type="submission" date="2019-01" db="EMBL/GenBank/DDBJ databases">
        <authorList>
            <consortium name="Pathogen Informatics"/>
        </authorList>
    </citation>
    <scope>NUCLEOTIDE SEQUENCE [LARGE SCALE GENOMIC DNA]</scope>
    <source>
        <strain evidence="2 3">NCTC10138</strain>
    </source>
</reference>
<organism evidence="2 3">
    <name type="scientific">Haploplasma axanthum</name>
    <name type="common">Acholeplasma axanthum</name>
    <dbReference type="NCBI Taxonomy" id="29552"/>
    <lineage>
        <taxon>Bacteria</taxon>
        <taxon>Bacillati</taxon>
        <taxon>Mycoplasmatota</taxon>
        <taxon>Mollicutes</taxon>
        <taxon>Acholeplasmatales</taxon>
        <taxon>Acholeplasmataceae</taxon>
        <taxon>Haploplasma</taxon>
    </lineage>
</organism>
<dbReference type="PROSITE" id="PS51725">
    <property type="entry name" value="ABM"/>
    <property type="match status" value="1"/>
</dbReference>
<dbReference type="RefSeq" id="WP_026389932.1">
    <property type="nucleotide sequence ID" value="NZ_LR215048.1"/>
</dbReference>
<dbReference type="PANTHER" id="PTHR34474">
    <property type="entry name" value="SIGNAL TRANSDUCTION PROTEIN TRAP"/>
    <property type="match status" value="1"/>
</dbReference>
<dbReference type="SUPFAM" id="SSF54909">
    <property type="entry name" value="Dimeric alpha+beta barrel"/>
    <property type="match status" value="1"/>
</dbReference>
<keyword evidence="2" id="KW-0503">Monooxygenase</keyword>
<dbReference type="InterPro" id="IPR050404">
    <property type="entry name" value="Heme-degrading_MO"/>
</dbReference>
<dbReference type="Pfam" id="PF03992">
    <property type="entry name" value="ABM"/>
    <property type="match status" value="1"/>
</dbReference>
<sequence length="107" mass="12709">MFVIVRTMKVEKGYIDSFKERFSKTSPLLKSPGFIKRELLVSTKDKDFDIIQMMIYFKDKKAFYVWEGSPEHIALHRNKDDEHNKKPEGIIEAKRETFEVIATQEHE</sequence>
<dbReference type="GO" id="GO:0004497">
    <property type="term" value="F:monooxygenase activity"/>
    <property type="evidence" value="ECO:0007669"/>
    <property type="project" value="UniProtKB-KW"/>
</dbReference>
<dbReference type="Proteomes" id="UP000289841">
    <property type="component" value="Chromosome"/>
</dbReference>
<keyword evidence="3" id="KW-1185">Reference proteome</keyword>
<keyword evidence="2" id="KW-0560">Oxidoreductase</keyword>
<evidence type="ECO:0000259" key="1">
    <source>
        <dbReference type="PROSITE" id="PS51725"/>
    </source>
</evidence>
<name>A0A449BEY4_HAPAX</name>
<dbReference type="InterPro" id="IPR007138">
    <property type="entry name" value="ABM_dom"/>
</dbReference>
<protein>
    <submittedName>
        <fullName evidence="2">Heme-degrading monooxygenase isdG</fullName>
        <ecNumber evidence="2">1.14.99.3</ecNumber>
    </submittedName>
</protein>
<accession>A0A449BEY4</accession>
<dbReference type="OrthoDB" id="384737at2"/>
<dbReference type="EC" id="1.14.99.3" evidence="2"/>
<dbReference type="STRING" id="1278311.GCA_000428705_00096"/>
<dbReference type="AlphaFoldDB" id="A0A449BEY4"/>
<feature type="domain" description="ABM" evidence="1">
    <location>
        <begin position="2"/>
        <end position="91"/>
    </location>
</feature>
<proteinExistence type="predicted"/>
<dbReference type="Gene3D" id="3.30.70.100">
    <property type="match status" value="1"/>
</dbReference>